<dbReference type="AlphaFoldDB" id="A0A0F9FZ21"/>
<keyword evidence="1" id="KW-0812">Transmembrane</keyword>
<evidence type="ECO:0000313" key="2">
    <source>
        <dbReference type="EMBL" id="KKL91664.1"/>
    </source>
</evidence>
<reference evidence="2" key="1">
    <citation type="journal article" date="2015" name="Nature">
        <title>Complex archaea that bridge the gap between prokaryotes and eukaryotes.</title>
        <authorList>
            <person name="Spang A."/>
            <person name="Saw J.H."/>
            <person name="Jorgensen S.L."/>
            <person name="Zaremba-Niedzwiedzka K."/>
            <person name="Martijn J."/>
            <person name="Lind A.E."/>
            <person name="van Eijk R."/>
            <person name="Schleper C."/>
            <person name="Guy L."/>
            <person name="Ettema T.J."/>
        </authorList>
    </citation>
    <scope>NUCLEOTIDE SEQUENCE</scope>
</reference>
<sequence length="304" mass="34555">MLNPGKKKDPTLSLSQIFSGSKEAITYYIPTISEILGEERSFWLKRNYGNFWLTYGTFTHYFENLLYTIQPALYYKYINIQSFGSKDLTLQGLVTAEFKNKIRHLYNNFETTLRSSYGNGETITATFHVEQSSGLGMGILVDGSYEGGSLIDQSLPDEIRAQFKIGGDQHSLSFVMNKQGGQIVNEAEFRTFVASITYYLVMFNAIVFIGDASSGYSLFASQRKIYNNDYLTGLYPAGLPANVVLSPEGEQIYNTQQAQWNVEDGKPVWNREDCWPIYLLDDAQDLSKIFRLGFGLDIRIQYLE</sequence>
<accession>A0A0F9FZ21</accession>
<comment type="caution">
    <text evidence="2">The sequence shown here is derived from an EMBL/GenBank/DDBJ whole genome shotgun (WGS) entry which is preliminary data.</text>
</comment>
<evidence type="ECO:0000256" key="1">
    <source>
        <dbReference type="SAM" id="Phobius"/>
    </source>
</evidence>
<dbReference type="EMBL" id="LAZR01019674">
    <property type="protein sequence ID" value="KKL91664.1"/>
    <property type="molecule type" value="Genomic_DNA"/>
</dbReference>
<proteinExistence type="predicted"/>
<gene>
    <name evidence="2" type="ORF">LCGC14_1892430</name>
</gene>
<feature type="transmembrane region" description="Helical" evidence="1">
    <location>
        <begin position="196"/>
        <end position="219"/>
    </location>
</feature>
<keyword evidence="1" id="KW-1133">Transmembrane helix</keyword>
<name>A0A0F9FZ21_9ZZZZ</name>
<organism evidence="2">
    <name type="scientific">marine sediment metagenome</name>
    <dbReference type="NCBI Taxonomy" id="412755"/>
    <lineage>
        <taxon>unclassified sequences</taxon>
        <taxon>metagenomes</taxon>
        <taxon>ecological metagenomes</taxon>
    </lineage>
</organism>
<protein>
    <submittedName>
        <fullName evidence="2">Uncharacterized protein</fullName>
    </submittedName>
</protein>
<keyword evidence="1" id="KW-0472">Membrane</keyword>